<dbReference type="InterPro" id="IPR016181">
    <property type="entry name" value="Acyl_CoA_acyltransferase"/>
</dbReference>
<evidence type="ECO:0000259" key="3">
    <source>
        <dbReference type="PROSITE" id="PS51186"/>
    </source>
</evidence>
<dbReference type="InterPro" id="IPR000182">
    <property type="entry name" value="GNAT_dom"/>
</dbReference>
<evidence type="ECO:0000256" key="2">
    <source>
        <dbReference type="ARBA" id="ARBA00023315"/>
    </source>
</evidence>
<sequence>QNSPFIEIAGNIAGYMDVTPELAIGRIILDCWVHPEHRRRGLATKLLSHATRRAKELGVKVAHVNIPQDNVVAKRMLSRLGFECVQRFLQLRLDIAKEPRQDVGQAALQCRHLQPGEEDKLTQIQNRSFAGHWGYNPNTIEEIVYHTNSSHCSPKDVLLAYDGDKVIAYCWTKIIFEAATGKRKGQISMLGVEPDYRGRGLGKRVLLAGLYHLRSQGLQVVELTVDSKNEVACALYQSVGFKVPTSSLWYEKVIS</sequence>
<accession>X1RRC8</accession>
<dbReference type="Gene3D" id="3.40.630.30">
    <property type="match status" value="1"/>
</dbReference>
<reference evidence="4" key="1">
    <citation type="journal article" date="2014" name="Front. Microbiol.">
        <title>High frequency of phylogenetically diverse reductive dehalogenase-homologous genes in deep subseafloor sedimentary metagenomes.</title>
        <authorList>
            <person name="Kawai M."/>
            <person name="Futagami T."/>
            <person name="Toyoda A."/>
            <person name="Takaki Y."/>
            <person name="Nishi S."/>
            <person name="Hori S."/>
            <person name="Arai W."/>
            <person name="Tsubouchi T."/>
            <person name="Morono Y."/>
            <person name="Uchiyama I."/>
            <person name="Ito T."/>
            <person name="Fujiyama A."/>
            <person name="Inagaki F."/>
            <person name="Takami H."/>
        </authorList>
    </citation>
    <scope>NUCLEOTIDE SEQUENCE</scope>
    <source>
        <strain evidence="4">Expedition CK06-06</strain>
    </source>
</reference>
<feature type="non-terminal residue" evidence="4">
    <location>
        <position position="1"/>
    </location>
</feature>
<dbReference type="AlphaFoldDB" id="X1RRC8"/>
<evidence type="ECO:0000256" key="1">
    <source>
        <dbReference type="ARBA" id="ARBA00022679"/>
    </source>
</evidence>
<dbReference type="EMBL" id="BARW01008327">
    <property type="protein sequence ID" value="GAI83218.1"/>
    <property type="molecule type" value="Genomic_DNA"/>
</dbReference>
<dbReference type="CDD" id="cd04301">
    <property type="entry name" value="NAT_SF"/>
    <property type="match status" value="2"/>
</dbReference>
<keyword evidence="1" id="KW-0808">Transferase</keyword>
<dbReference type="PANTHER" id="PTHR43420">
    <property type="entry name" value="ACETYLTRANSFERASE"/>
    <property type="match status" value="1"/>
</dbReference>
<evidence type="ECO:0000313" key="4">
    <source>
        <dbReference type="EMBL" id="GAI83218.1"/>
    </source>
</evidence>
<comment type="caution">
    <text evidence="4">The sequence shown here is derived from an EMBL/GenBank/DDBJ whole genome shotgun (WGS) entry which is preliminary data.</text>
</comment>
<dbReference type="PANTHER" id="PTHR43420:SF44">
    <property type="entry name" value="ACETYLTRANSFERASE YPEA"/>
    <property type="match status" value="1"/>
</dbReference>
<organism evidence="4">
    <name type="scientific">marine sediment metagenome</name>
    <dbReference type="NCBI Taxonomy" id="412755"/>
    <lineage>
        <taxon>unclassified sequences</taxon>
        <taxon>metagenomes</taxon>
        <taxon>ecological metagenomes</taxon>
    </lineage>
</organism>
<gene>
    <name evidence="4" type="ORF">S12H4_17105</name>
</gene>
<feature type="domain" description="N-acetyltransferase" evidence="3">
    <location>
        <begin position="108"/>
        <end position="255"/>
    </location>
</feature>
<name>X1RRC8_9ZZZZ</name>
<proteinExistence type="predicted"/>
<keyword evidence="2" id="KW-0012">Acyltransferase</keyword>
<dbReference type="Pfam" id="PF00583">
    <property type="entry name" value="Acetyltransf_1"/>
    <property type="match status" value="2"/>
</dbReference>
<protein>
    <recommendedName>
        <fullName evidence="3">N-acetyltransferase domain-containing protein</fullName>
    </recommendedName>
</protein>
<dbReference type="GO" id="GO:0016747">
    <property type="term" value="F:acyltransferase activity, transferring groups other than amino-acyl groups"/>
    <property type="evidence" value="ECO:0007669"/>
    <property type="project" value="InterPro"/>
</dbReference>
<dbReference type="InterPro" id="IPR050680">
    <property type="entry name" value="YpeA/RimI_acetyltransf"/>
</dbReference>
<feature type="domain" description="N-acetyltransferase" evidence="3">
    <location>
        <begin position="1"/>
        <end position="104"/>
    </location>
</feature>
<dbReference type="PROSITE" id="PS51186">
    <property type="entry name" value="GNAT"/>
    <property type="match status" value="2"/>
</dbReference>
<dbReference type="SUPFAM" id="SSF55729">
    <property type="entry name" value="Acyl-CoA N-acyltransferases (Nat)"/>
    <property type="match status" value="2"/>
</dbReference>